<gene>
    <name evidence="2" type="ORF">KME28_25075</name>
</gene>
<dbReference type="SUPFAM" id="SSF53474">
    <property type="entry name" value="alpha/beta-Hydrolases"/>
    <property type="match status" value="1"/>
</dbReference>
<dbReference type="AlphaFoldDB" id="A0A9E3LWH6"/>
<evidence type="ECO:0000313" key="2">
    <source>
        <dbReference type="EMBL" id="MBW4434895.1"/>
    </source>
</evidence>
<organism evidence="2 3">
    <name type="scientific">Pelatocladus maniniholoensis HA4357-MV3</name>
    <dbReference type="NCBI Taxonomy" id="1117104"/>
    <lineage>
        <taxon>Bacteria</taxon>
        <taxon>Bacillati</taxon>
        <taxon>Cyanobacteriota</taxon>
        <taxon>Cyanophyceae</taxon>
        <taxon>Nostocales</taxon>
        <taxon>Nostocaceae</taxon>
        <taxon>Pelatocladus</taxon>
    </lineage>
</organism>
<reference evidence="2" key="1">
    <citation type="submission" date="2021-05" db="EMBL/GenBank/DDBJ databases">
        <authorList>
            <person name="Pietrasiak N."/>
            <person name="Ward R."/>
            <person name="Stajich J.E."/>
            <person name="Kurbessoian T."/>
        </authorList>
    </citation>
    <scope>NUCLEOTIDE SEQUENCE</scope>
    <source>
        <strain evidence="2">HA4357-MV3</strain>
    </source>
</reference>
<protein>
    <submittedName>
        <fullName evidence="2">Alpha/beta hydrolase</fullName>
    </submittedName>
</protein>
<dbReference type="Pfam" id="PF07859">
    <property type="entry name" value="Abhydrolase_3"/>
    <property type="match status" value="1"/>
</dbReference>
<comment type="caution">
    <text evidence="2">The sequence shown here is derived from an EMBL/GenBank/DDBJ whole genome shotgun (WGS) entry which is preliminary data.</text>
</comment>
<dbReference type="GO" id="GO:0016787">
    <property type="term" value="F:hydrolase activity"/>
    <property type="evidence" value="ECO:0007669"/>
    <property type="project" value="UniProtKB-KW"/>
</dbReference>
<proteinExistence type="predicted"/>
<accession>A0A9E3LWH6</accession>
<keyword evidence="2" id="KW-0378">Hydrolase</keyword>
<dbReference type="InterPro" id="IPR029058">
    <property type="entry name" value="AB_hydrolase_fold"/>
</dbReference>
<feature type="domain" description="Alpha/beta hydrolase fold-3" evidence="1">
    <location>
        <begin position="97"/>
        <end position="131"/>
    </location>
</feature>
<evidence type="ECO:0000313" key="3">
    <source>
        <dbReference type="Proteomes" id="UP000813215"/>
    </source>
</evidence>
<dbReference type="Gene3D" id="3.40.50.1820">
    <property type="entry name" value="alpha/beta hydrolase"/>
    <property type="match status" value="1"/>
</dbReference>
<dbReference type="Proteomes" id="UP000813215">
    <property type="component" value="Unassembled WGS sequence"/>
</dbReference>
<dbReference type="InterPro" id="IPR013094">
    <property type="entry name" value="AB_hydrolase_3"/>
</dbReference>
<reference evidence="2" key="2">
    <citation type="journal article" date="2022" name="Microbiol. Resour. Announc.">
        <title>Metagenome Sequencing to Explore Phylogenomics of Terrestrial Cyanobacteria.</title>
        <authorList>
            <person name="Ward R.D."/>
            <person name="Stajich J.E."/>
            <person name="Johansen J.R."/>
            <person name="Huntemann M."/>
            <person name="Clum A."/>
            <person name="Foster B."/>
            <person name="Foster B."/>
            <person name="Roux S."/>
            <person name="Palaniappan K."/>
            <person name="Varghese N."/>
            <person name="Mukherjee S."/>
            <person name="Reddy T.B.K."/>
            <person name="Daum C."/>
            <person name="Copeland A."/>
            <person name="Chen I.A."/>
            <person name="Ivanova N.N."/>
            <person name="Kyrpides N.C."/>
            <person name="Shapiro N."/>
            <person name="Eloe-Fadrosh E.A."/>
            <person name="Pietrasiak N."/>
        </authorList>
    </citation>
    <scope>NUCLEOTIDE SEQUENCE</scope>
    <source>
        <strain evidence="2">HA4357-MV3</strain>
    </source>
</reference>
<evidence type="ECO:0000259" key="1">
    <source>
        <dbReference type="Pfam" id="PF07859"/>
    </source>
</evidence>
<name>A0A9E3LWH6_9NOST</name>
<sequence>MHHKILNVYLYYNRNILNRVCCQILAREIRAFSVPKIGYNQNLDITESQREKPLHLDSLTADSQCAVARPRKMAKNSLELRTKKYFHLNTARLRENRCDILRDEGEAYGHKLDEAGVKVTTVRYNGMIHDFGLLNGLAEVPAVRPLFVHAAAELKKYLQ</sequence>
<dbReference type="EMBL" id="JAHHHW010000145">
    <property type="protein sequence ID" value="MBW4434895.1"/>
    <property type="molecule type" value="Genomic_DNA"/>
</dbReference>